<organism evidence="2 3">
    <name type="scientific">Mycolicibacterium lutetiense</name>
    <dbReference type="NCBI Taxonomy" id="1641992"/>
    <lineage>
        <taxon>Bacteria</taxon>
        <taxon>Bacillati</taxon>
        <taxon>Actinomycetota</taxon>
        <taxon>Actinomycetes</taxon>
        <taxon>Mycobacteriales</taxon>
        <taxon>Mycobacteriaceae</taxon>
        <taxon>Mycolicibacterium</taxon>
    </lineage>
</organism>
<keyword evidence="1" id="KW-0732">Signal</keyword>
<protein>
    <recommendedName>
        <fullName evidence="4">Porin</fullName>
    </recommendedName>
</protein>
<feature type="signal peptide" evidence="1">
    <location>
        <begin position="1"/>
        <end position="28"/>
    </location>
</feature>
<dbReference type="Proteomes" id="UP000694460">
    <property type="component" value="Unassembled WGS sequence"/>
</dbReference>
<dbReference type="EMBL" id="JAGIOP010000002">
    <property type="protein sequence ID" value="MBP2452029.1"/>
    <property type="molecule type" value="Genomic_DNA"/>
</dbReference>
<sequence length="125" mass="12934">MQARFGRRAIAASALALSTIVGAPKASAEPIATCTSDVVDGVEVDYCVGNPNSNTGTVSGVPGVNVDFEFGVGIGLGGFCWQADRPGNEKTLSDAGRRGFFYRLTSARSDEPRTAPVSQGRPLIG</sequence>
<evidence type="ECO:0000313" key="2">
    <source>
        <dbReference type="EMBL" id="MBP2452029.1"/>
    </source>
</evidence>
<evidence type="ECO:0000256" key="1">
    <source>
        <dbReference type="SAM" id="SignalP"/>
    </source>
</evidence>
<proteinExistence type="predicted"/>
<evidence type="ECO:0008006" key="4">
    <source>
        <dbReference type="Google" id="ProtNLM"/>
    </source>
</evidence>
<keyword evidence="3" id="KW-1185">Reference proteome</keyword>
<comment type="caution">
    <text evidence="2">The sequence shown here is derived from an EMBL/GenBank/DDBJ whole genome shotgun (WGS) entry which is preliminary data.</text>
</comment>
<feature type="chain" id="PRO_5046778450" description="Porin" evidence="1">
    <location>
        <begin position="29"/>
        <end position="125"/>
    </location>
</feature>
<accession>A0ABS4ZRB0</accession>
<evidence type="ECO:0000313" key="3">
    <source>
        <dbReference type="Proteomes" id="UP000694460"/>
    </source>
</evidence>
<gene>
    <name evidence="2" type="ORF">JOF57_001942</name>
</gene>
<dbReference type="RefSeq" id="WP_209915993.1">
    <property type="nucleotide sequence ID" value="NZ_JAGIOP010000002.1"/>
</dbReference>
<name>A0ABS4ZRB0_9MYCO</name>
<reference evidence="2 3" key="1">
    <citation type="submission" date="2021-03" db="EMBL/GenBank/DDBJ databases">
        <title>Sequencing the genomes of 1000 actinobacteria strains.</title>
        <authorList>
            <person name="Klenk H.-P."/>
        </authorList>
    </citation>
    <scope>NUCLEOTIDE SEQUENCE [LARGE SCALE GENOMIC DNA]</scope>
    <source>
        <strain evidence="2 3">DSM 46713</strain>
    </source>
</reference>